<proteinExistence type="predicted"/>
<name>A0A078FTU5_BRANA</name>
<dbReference type="InterPro" id="IPR012340">
    <property type="entry name" value="NA-bd_OB-fold"/>
</dbReference>
<organism evidence="2 3">
    <name type="scientific">Brassica napus</name>
    <name type="common">Rape</name>
    <dbReference type="NCBI Taxonomy" id="3708"/>
    <lineage>
        <taxon>Eukaryota</taxon>
        <taxon>Viridiplantae</taxon>
        <taxon>Streptophyta</taxon>
        <taxon>Embryophyta</taxon>
        <taxon>Tracheophyta</taxon>
        <taxon>Spermatophyta</taxon>
        <taxon>Magnoliopsida</taxon>
        <taxon>eudicotyledons</taxon>
        <taxon>Gunneridae</taxon>
        <taxon>Pentapetalae</taxon>
        <taxon>rosids</taxon>
        <taxon>malvids</taxon>
        <taxon>Brassicales</taxon>
        <taxon>Brassicaceae</taxon>
        <taxon>Brassiceae</taxon>
        <taxon>Brassica</taxon>
    </lineage>
</organism>
<dbReference type="AlphaFoldDB" id="A0A078FTU5"/>
<gene>
    <name evidence="2" type="primary">BnaC01g22970D</name>
    <name evidence="1" type="ORF">DARMORV10_C01P28630.1</name>
    <name evidence="2" type="ORF">GSBRNA2T00090744001</name>
</gene>
<dbReference type="Proteomes" id="UP001295469">
    <property type="component" value="Chromosome C01"/>
</dbReference>
<dbReference type="PaxDb" id="3708-A0A078FTU5"/>
<dbReference type="EMBL" id="HG994365">
    <property type="protein sequence ID" value="CAF2073496.1"/>
    <property type="molecule type" value="Genomic_DNA"/>
</dbReference>
<sequence>MPDYKFIPGENPIFMNENMSRIQVETRVRFVVIEARWMEVEKEFQALARLEGDNLGPISEE</sequence>
<dbReference type="Proteomes" id="UP000028999">
    <property type="component" value="Unassembled WGS sequence"/>
</dbReference>
<keyword evidence="3" id="KW-1185">Reference proteome</keyword>
<evidence type="ECO:0000313" key="3">
    <source>
        <dbReference type="Proteomes" id="UP000028999"/>
    </source>
</evidence>
<dbReference type="Gramene" id="CDY16262">
    <property type="protein sequence ID" value="CDY16262"/>
    <property type="gene ID" value="GSBRNA2T00090744001"/>
</dbReference>
<reference evidence="2" key="2">
    <citation type="submission" date="2014-06" db="EMBL/GenBank/DDBJ databases">
        <authorList>
            <person name="Genoscope - CEA"/>
        </authorList>
    </citation>
    <scope>NUCLEOTIDE SEQUENCE</scope>
</reference>
<dbReference type="SMR" id="A0A078FTU5"/>
<evidence type="ECO:0000313" key="2">
    <source>
        <dbReference type="EMBL" id="CDY16262.1"/>
    </source>
</evidence>
<protein>
    <submittedName>
        <fullName evidence="1">(rape) hypothetical protein</fullName>
    </submittedName>
    <submittedName>
        <fullName evidence="2">BnaC01g22970D protein</fullName>
    </submittedName>
</protein>
<accession>A0A078FTU5</accession>
<reference evidence="2 3" key="1">
    <citation type="journal article" date="2014" name="Science">
        <title>Plant genetics. Early allopolyploid evolution in the post-Neolithic Brassica napus oilseed genome.</title>
        <authorList>
            <person name="Chalhoub B."/>
            <person name="Denoeud F."/>
            <person name="Liu S."/>
            <person name="Parkin I.A."/>
            <person name="Tang H."/>
            <person name="Wang X."/>
            <person name="Chiquet J."/>
            <person name="Belcram H."/>
            <person name="Tong C."/>
            <person name="Samans B."/>
            <person name="Correa M."/>
            <person name="Da Silva C."/>
            <person name="Just J."/>
            <person name="Falentin C."/>
            <person name="Koh C.S."/>
            <person name="Le Clainche I."/>
            <person name="Bernard M."/>
            <person name="Bento P."/>
            <person name="Noel B."/>
            <person name="Labadie K."/>
            <person name="Alberti A."/>
            <person name="Charles M."/>
            <person name="Arnaud D."/>
            <person name="Guo H."/>
            <person name="Daviaud C."/>
            <person name="Alamery S."/>
            <person name="Jabbari K."/>
            <person name="Zhao M."/>
            <person name="Edger P.P."/>
            <person name="Chelaifa H."/>
            <person name="Tack D."/>
            <person name="Lassalle G."/>
            <person name="Mestiri I."/>
            <person name="Schnel N."/>
            <person name="Le Paslier M.C."/>
            <person name="Fan G."/>
            <person name="Renault V."/>
            <person name="Bayer P.E."/>
            <person name="Golicz A.A."/>
            <person name="Manoli S."/>
            <person name="Lee T.H."/>
            <person name="Thi V.H."/>
            <person name="Chalabi S."/>
            <person name="Hu Q."/>
            <person name="Fan C."/>
            <person name="Tollenaere R."/>
            <person name="Lu Y."/>
            <person name="Battail C."/>
            <person name="Shen J."/>
            <person name="Sidebottom C.H."/>
            <person name="Wang X."/>
            <person name="Canaguier A."/>
            <person name="Chauveau A."/>
            <person name="Berard A."/>
            <person name="Deniot G."/>
            <person name="Guan M."/>
            <person name="Liu Z."/>
            <person name="Sun F."/>
            <person name="Lim Y.P."/>
            <person name="Lyons E."/>
            <person name="Town C.D."/>
            <person name="Bancroft I."/>
            <person name="Wang X."/>
            <person name="Meng J."/>
            <person name="Ma J."/>
            <person name="Pires J.C."/>
            <person name="King G.J."/>
            <person name="Brunel D."/>
            <person name="Delourme R."/>
            <person name="Renard M."/>
            <person name="Aury J.M."/>
            <person name="Adams K.L."/>
            <person name="Batley J."/>
            <person name="Snowdon R.J."/>
            <person name="Tost J."/>
            <person name="Edwards D."/>
            <person name="Zhou Y."/>
            <person name="Hua W."/>
            <person name="Sharpe A.G."/>
            <person name="Paterson A.H."/>
            <person name="Guan C."/>
            <person name="Wincker P."/>
        </authorList>
    </citation>
    <scope>NUCLEOTIDE SEQUENCE [LARGE SCALE GENOMIC DNA]</scope>
    <source>
        <strain evidence="3">cv. Darmor-bzh</strain>
    </source>
</reference>
<reference evidence="1" key="3">
    <citation type="submission" date="2021-01" db="EMBL/GenBank/DDBJ databases">
        <authorList>
            <consortium name="Genoscope - CEA"/>
            <person name="William W."/>
        </authorList>
    </citation>
    <scope>NUCLEOTIDE SEQUENCE</scope>
</reference>
<dbReference type="Gene3D" id="2.40.50.140">
    <property type="entry name" value="Nucleic acid-binding proteins"/>
    <property type="match status" value="1"/>
</dbReference>
<evidence type="ECO:0000313" key="1">
    <source>
        <dbReference type="EMBL" id="CAF2073496.1"/>
    </source>
</evidence>
<dbReference type="EMBL" id="LK032062">
    <property type="protein sequence ID" value="CDY16262.1"/>
    <property type="molecule type" value="Genomic_DNA"/>
</dbReference>
<dbReference type="STRING" id="3708.A0A078FTU5"/>
<dbReference type="OMA" id="FELHALV"/>